<evidence type="ECO:0000256" key="5">
    <source>
        <dbReference type="ARBA" id="ARBA00022723"/>
    </source>
</evidence>
<feature type="compositionally biased region" description="Basic residues" evidence="12">
    <location>
        <begin position="306"/>
        <end position="316"/>
    </location>
</feature>
<evidence type="ECO:0000256" key="10">
    <source>
        <dbReference type="ARBA" id="ARBA00023136"/>
    </source>
</evidence>
<sequence length="316" mass="34585">MAGRSLRNLVRSAVLVLGMVGLLLSLGWFFAGIYGIAWALCVGIIPLVASIRIYPALVLKMYRARPLAAAESPQLHAIIRELARRADLDTVPRLHYIPSTAPLVFSIGSGSNAAIAVSDGILRLLTLRELVGVLGHEMSHIGSGDTWVMSFADVVNRLTRLISLLGQLLVLINLPLFILGEYAMPWVPIILMMFAPTVSALLQLSLSRTREYEADLSGARLSGDPAGLASALAKLEAHQQRLLKRALIPGRTTVEPSLLRTHPVTDERIRRLAEVEHELYPDREPLTGADGEGGTLAPHLEEVTRRPRRHLSGLWH</sequence>
<feature type="transmembrane region" description="Helical" evidence="13">
    <location>
        <begin position="186"/>
        <end position="206"/>
    </location>
</feature>
<dbReference type="InterPro" id="IPR001915">
    <property type="entry name" value="Peptidase_M48"/>
</dbReference>
<feature type="transmembrane region" description="Helical" evidence="13">
    <location>
        <begin position="12"/>
        <end position="30"/>
    </location>
</feature>
<dbReference type="PANTHER" id="PTHR43221">
    <property type="entry name" value="PROTEASE HTPX"/>
    <property type="match status" value="1"/>
</dbReference>
<evidence type="ECO:0000256" key="3">
    <source>
        <dbReference type="ARBA" id="ARBA00022670"/>
    </source>
</evidence>
<name>A0A0B5BGW1_9BACT</name>
<evidence type="ECO:0000256" key="7">
    <source>
        <dbReference type="ARBA" id="ARBA00022833"/>
    </source>
</evidence>
<dbReference type="HOGENOM" id="CLU_042266_3_2_7"/>
<feature type="transmembrane region" description="Helical" evidence="13">
    <location>
        <begin position="161"/>
        <end position="180"/>
    </location>
</feature>
<evidence type="ECO:0000256" key="13">
    <source>
        <dbReference type="SAM" id="Phobius"/>
    </source>
</evidence>
<keyword evidence="6 11" id="KW-0378">Hydrolase</keyword>
<evidence type="ECO:0000256" key="11">
    <source>
        <dbReference type="RuleBase" id="RU003983"/>
    </source>
</evidence>
<keyword evidence="16" id="KW-1185">Reference proteome</keyword>
<keyword evidence="2" id="KW-1003">Cell membrane</keyword>
<evidence type="ECO:0000256" key="1">
    <source>
        <dbReference type="ARBA" id="ARBA00004651"/>
    </source>
</evidence>
<keyword evidence="10 13" id="KW-0472">Membrane</keyword>
<dbReference type="OrthoDB" id="15218at2"/>
<dbReference type="GO" id="GO:0046872">
    <property type="term" value="F:metal ion binding"/>
    <property type="evidence" value="ECO:0007669"/>
    <property type="project" value="UniProtKB-KW"/>
</dbReference>
<dbReference type="CDD" id="cd07339">
    <property type="entry name" value="M48B_HtpX_like"/>
    <property type="match status" value="1"/>
</dbReference>
<dbReference type="GO" id="GO:0004222">
    <property type="term" value="F:metalloendopeptidase activity"/>
    <property type="evidence" value="ECO:0007669"/>
    <property type="project" value="InterPro"/>
</dbReference>
<protein>
    <submittedName>
        <fullName evidence="15">Peptidase M48</fullName>
    </submittedName>
</protein>
<dbReference type="GO" id="GO:0005886">
    <property type="term" value="C:plasma membrane"/>
    <property type="evidence" value="ECO:0007669"/>
    <property type="project" value="UniProtKB-SubCell"/>
</dbReference>
<dbReference type="InterPro" id="IPR050083">
    <property type="entry name" value="HtpX_protease"/>
</dbReference>
<proteinExistence type="inferred from homology"/>
<keyword evidence="3 11" id="KW-0645">Protease</keyword>
<evidence type="ECO:0000313" key="16">
    <source>
        <dbReference type="Proteomes" id="UP000057609"/>
    </source>
</evidence>
<evidence type="ECO:0000256" key="2">
    <source>
        <dbReference type="ARBA" id="ARBA00022475"/>
    </source>
</evidence>
<evidence type="ECO:0000313" key="15">
    <source>
        <dbReference type="EMBL" id="AJE03750.1"/>
    </source>
</evidence>
<reference evidence="15 16" key="1">
    <citation type="journal article" date="2015" name="Genome Announc.">
        <title>Complete Genome of Geobacter pickeringii G13T, a Metal-Reducing Isolate from Sedimentary Kaolin Deposits.</title>
        <authorList>
            <person name="Badalamenti J.P."/>
            <person name="Bond D.R."/>
        </authorList>
    </citation>
    <scope>NUCLEOTIDE SEQUENCE [LARGE SCALE GENOMIC DNA]</scope>
    <source>
        <strain evidence="15 16">G13</strain>
    </source>
</reference>
<evidence type="ECO:0000256" key="9">
    <source>
        <dbReference type="ARBA" id="ARBA00023049"/>
    </source>
</evidence>
<dbReference type="Gene3D" id="3.30.2010.10">
    <property type="entry name" value="Metalloproteases ('zincins'), catalytic domain"/>
    <property type="match status" value="1"/>
</dbReference>
<evidence type="ECO:0000256" key="12">
    <source>
        <dbReference type="SAM" id="MobiDB-lite"/>
    </source>
</evidence>
<comment type="subcellular location">
    <subcellularLocation>
        <location evidence="1">Cell membrane</location>
        <topology evidence="1">Multi-pass membrane protein</topology>
    </subcellularLocation>
</comment>
<gene>
    <name evidence="15" type="ORF">GPICK_10650</name>
</gene>
<dbReference type="Pfam" id="PF01435">
    <property type="entry name" value="Peptidase_M48"/>
    <property type="match status" value="1"/>
</dbReference>
<evidence type="ECO:0000256" key="4">
    <source>
        <dbReference type="ARBA" id="ARBA00022692"/>
    </source>
</evidence>
<evidence type="ECO:0000256" key="6">
    <source>
        <dbReference type="ARBA" id="ARBA00022801"/>
    </source>
</evidence>
<comment type="cofactor">
    <cofactor evidence="11">
        <name>Zn(2+)</name>
        <dbReference type="ChEBI" id="CHEBI:29105"/>
    </cofactor>
    <text evidence="11">Binds 1 zinc ion per subunit.</text>
</comment>
<dbReference type="AlphaFoldDB" id="A0A0B5BGW1"/>
<evidence type="ECO:0000256" key="8">
    <source>
        <dbReference type="ARBA" id="ARBA00022989"/>
    </source>
</evidence>
<organism evidence="15 16">
    <name type="scientific">Geobacter pickeringii</name>
    <dbReference type="NCBI Taxonomy" id="345632"/>
    <lineage>
        <taxon>Bacteria</taxon>
        <taxon>Pseudomonadati</taxon>
        <taxon>Thermodesulfobacteriota</taxon>
        <taxon>Desulfuromonadia</taxon>
        <taxon>Geobacterales</taxon>
        <taxon>Geobacteraceae</taxon>
        <taxon>Geobacter</taxon>
    </lineage>
</organism>
<dbReference type="Proteomes" id="UP000057609">
    <property type="component" value="Chromosome"/>
</dbReference>
<keyword evidence="5" id="KW-0479">Metal-binding</keyword>
<dbReference type="STRING" id="345632.GPICK_10650"/>
<feature type="transmembrane region" description="Helical" evidence="13">
    <location>
        <begin position="36"/>
        <end position="55"/>
    </location>
</feature>
<dbReference type="KEGG" id="gpi:GPICK_10650"/>
<dbReference type="EMBL" id="CP009788">
    <property type="protein sequence ID" value="AJE03750.1"/>
    <property type="molecule type" value="Genomic_DNA"/>
</dbReference>
<dbReference type="RefSeq" id="WP_039743020.1">
    <property type="nucleotide sequence ID" value="NZ_CP009788.1"/>
</dbReference>
<keyword evidence="8 13" id="KW-1133">Transmembrane helix</keyword>
<comment type="similarity">
    <text evidence="11">Belongs to the peptidase M48 family.</text>
</comment>
<evidence type="ECO:0000259" key="14">
    <source>
        <dbReference type="Pfam" id="PF01435"/>
    </source>
</evidence>
<dbReference type="PANTHER" id="PTHR43221:SF1">
    <property type="entry name" value="PROTEASE HTPX"/>
    <property type="match status" value="1"/>
</dbReference>
<keyword evidence="7 11" id="KW-0862">Zinc</keyword>
<accession>A0A0B5BGW1</accession>
<keyword evidence="4 13" id="KW-0812">Transmembrane</keyword>
<feature type="region of interest" description="Disordered" evidence="12">
    <location>
        <begin position="282"/>
        <end position="316"/>
    </location>
</feature>
<keyword evidence="9 11" id="KW-0482">Metalloprotease</keyword>
<feature type="domain" description="Peptidase M48" evidence="14">
    <location>
        <begin position="70"/>
        <end position="274"/>
    </location>
</feature>
<dbReference type="GO" id="GO:0006508">
    <property type="term" value="P:proteolysis"/>
    <property type="evidence" value="ECO:0007669"/>
    <property type="project" value="UniProtKB-KW"/>
</dbReference>